<dbReference type="EC" id="3.5.1.28" evidence="2"/>
<dbReference type="PANTHER" id="PTHR30032">
    <property type="entry name" value="N-ACETYLMURAMOYL-L-ALANINE AMIDASE-RELATED"/>
    <property type="match status" value="1"/>
</dbReference>
<dbReference type="InterPro" id="IPR051922">
    <property type="entry name" value="Bact_Sporulation_Assoc"/>
</dbReference>
<reference evidence="2 3" key="1">
    <citation type="submission" date="2015-06" db="EMBL/GenBank/DDBJ databases">
        <title>Draft genome of the moderately acidophilic sulfate reducer Candidatus Desulfosporosinus acididurans strain M1.</title>
        <authorList>
            <person name="Poehlein A."/>
            <person name="Petzsch P."/>
            <person name="Johnson B.D."/>
            <person name="Schloemann M."/>
            <person name="Daniel R."/>
            <person name="Muehling M."/>
        </authorList>
    </citation>
    <scope>NUCLEOTIDE SEQUENCE [LARGE SCALE GENOMIC DNA]</scope>
    <source>
        <strain evidence="2 3">M1</strain>
    </source>
</reference>
<proteinExistence type="predicted"/>
<dbReference type="PANTHER" id="PTHR30032:SF8">
    <property type="entry name" value="GERMINATION-SPECIFIC N-ACETYLMURAMOYL-L-ALANINE AMIDASE"/>
    <property type="match status" value="1"/>
</dbReference>
<dbReference type="GO" id="GO:0008745">
    <property type="term" value="F:N-acetylmuramoyl-L-alanine amidase activity"/>
    <property type="evidence" value="ECO:0007669"/>
    <property type="project" value="UniProtKB-EC"/>
</dbReference>
<dbReference type="Gene3D" id="3.40.50.12090">
    <property type="match status" value="2"/>
</dbReference>
<evidence type="ECO:0000313" key="2">
    <source>
        <dbReference type="EMBL" id="KLU65791.1"/>
    </source>
</evidence>
<dbReference type="EMBL" id="LDZY01000007">
    <property type="protein sequence ID" value="KLU65791.1"/>
    <property type="molecule type" value="Genomic_DNA"/>
</dbReference>
<dbReference type="AlphaFoldDB" id="A0A0J1IM62"/>
<dbReference type="Pfam" id="PF04122">
    <property type="entry name" value="CW_binding_2"/>
    <property type="match status" value="3"/>
</dbReference>
<evidence type="ECO:0000256" key="1">
    <source>
        <dbReference type="SAM" id="MobiDB-lite"/>
    </source>
</evidence>
<sequence length="347" mass="35945">MAVSTGSYSSGGGGGNRTDDGGTGVTTSTTPTTTPIVSSVQRLYGQNPVDTALAIAKAEYSNKLSNVVLATADNYPDALAGSVLAYKLNAPILLVGSSEADQAKVLDYMKSNLDPSGNVYILGGTAVVSTDTDMEAKVKAEGFSQITRLGGTDLYDTCSKITDQLQVKSGTPIVLAYGGNYPDALSISSIAAENQYPILLVQNDGISDVIKNEIATIKPSKVFIIGGDGVISSAVESQVEQITSLDKSNIIRIAGQDRYATSLAVAQYFNLAGQSICVATGNNFPDALAGSVYAANHNTSIILADGSLSDQVMDYLKNKKLTGATIFGGESVVSKGIEQQLGQLIGD</sequence>
<feature type="compositionally biased region" description="Gly residues" evidence="1">
    <location>
        <begin position="9"/>
        <end position="24"/>
    </location>
</feature>
<gene>
    <name evidence="2" type="primary">lytC_16</name>
    <name evidence="2" type="ORF">DEAC_c24210</name>
</gene>
<keyword evidence="2" id="KW-0378">Hydrolase</keyword>
<feature type="compositionally biased region" description="Low complexity" evidence="1">
    <location>
        <begin position="25"/>
        <end position="34"/>
    </location>
</feature>
<comment type="caution">
    <text evidence="2">The sequence shown here is derived from an EMBL/GenBank/DDBJ whole genome shotgun (WGS) entry which is preliminary data.</text>
</comment>
<name>A0A0J1IM62_9FIRM</name>
<organism evidence="2 3">
    <name type="scientific">Desulfosporosinus acididurans</name>
    <dbReference type="NCBI Taxonomy" id="476652"/>
    <lineage>
        <taxon>Bacteria</taxon>
        <taxon>Bacillati</taxon>
        <taxon>Bacillota</taxon>
        <taxon>Clostridia</taxon>
        <taxon>Eubacteriales</taxon>
        <taxon>Desulfitobacteriaceae</taxon>
        <taxon>Desulfosporosinus</taxon>
    </lineage>
</organism>
<feature type="region of interest" description="Disordered" evidence="1">
    <location>
        <begin position="1"/>
        <end position="34"/>
    </location>
</feature>
<dbReference type="STRING" id="476652.DEAC_c24210"/>
<dbReference type="PATRIC" id="fig|476652.3.peg.2519"/>
<accession>A0A0J1IM62</accession>
<dbReference type="InterPro" id="IPR007253">
    <property type="entry name" value="Cell_wall-bd_2"/>
</dbReference>
<dbReference type="Proteomes" id="UP000036356">
    <property type="component" value="Unassembled WGS sequence"/>
</dbReference>
<protein>
    <submittedName>
        <fullName evidence="2">N-acetylmuramoyl-L-alanine amidase LytC</fullName>
        <ecNumber evidence="2">3.5.1.28</ecNumber>
    </submittedName>
</protein>
<keyword evidence="3" id="KW-1185">Reference proteome</keyword>
<evidence type="ECO:0000313" key="3">
    <source>
        <dbReference type="Proteomes" id="UP000036356"/>
    </source>
</evidence>